<feature type="compositionally biased region" description="Basic residues" evidence="1">
    <location>
        <begin position="98"/>
        <end position="108"/>
    </location>
</feature>
<reference evidence="3" key="1">
    <citation type="submission" date="2025-08" db="UniProtKB">
        <authorList>
            <consortium name="RefSeq"/>
        </authorList>
    </citation>
    <scope>IDENTIFICATION</scope>
    <source>
        <tissue evidence="3">Silk gland</tissue>
    </source>
</reference>
<feature type="compositionally biased region" description="Low complexity" evidence="1">
    <location>
        <begin position="31"/>
        <end position="97"/>
    </location>
</feature>
<accession>A0A6J2JMS8</accession>
<evidence type="ECO:0000313" key="3">
    <source>
        <dbReference type="RefSeq" id="XP_028029634.1"/>
    </source>
</evidence>
<dbReference type="AlphaFoldDB" id="A0A6J2JMS8"/>
<dbReference type="RefSeq" id="XP_028029634.1">
    <property type="nucleotide sequence ID" value="XM_028173833.1"/>
</dbReference>
<organism evidence="2 3">
    <name type="scientific">Bombyx mandarina</name>
    <name type="common">Wild silk moth</name>
    <name type="synonym">Wild silkworm</name>
    <dbReference type="NCBI Taxonomy" id="7092"/>
    <lineage>
        <taxon>Eukaryota</taxon>
        <taxon>Metazoa</taxon>
        <taxon>Ecdysozoa</taxon>
        <taxon>Arthropoda</taxon>
        <taxon>Hexapoda</taxon>
        <taxon>Insecta</taxon>
        <taxon>Pterygota</taxon>
        <taxon>Neoptera</taxon>
        <taxon>Endopterygota</taxon>
        <taxon>Lepidoptera</taxon>
        <taxon>Glossata</taxon>
        <taxon>Ditrysia</taxon>
        <taxon>Bombycoidea</taxon>
        <taxon>Bombycidae</taxon>
        <taxon>Bombycinae</taxon>
        <taxon>Bombyx</taxon>
    </lineage>
</organism>
<evidence type="ECO:0000313" key="2">
    <source>
        <dbReference type="Proteomes" id="UP000504629"/>
    </source>
</evidence>
<feature type="region of interest" description="Disordered" evidence="1">
    <location>
        <begin position="141"/>
        <end position="178"/>
    </location>
</feature>
<feature type="region of interest" description="Disordered" evidence="1">
    <location>
        <begin position="27"/>
        <end position="113"/>
    </location>
</feature>
<evidence type="ECO:0000256" key="1">
    <source>
        <dbReference type="SAM" id="MobiDB-lite"/>
    </source>
</evidence>
<gene>
    <name evidence="3" type="primary">LOC114242609</name>
</gene>
<dbReference type="GeneID" id="114242609"/>
<keyword evidence="2" id="KW-1185">Reference proteome</keyword>
<dbReference type="KEGG" id="bman:114242609"/>
<proteinExistence type="predicted"/>
<dbReference type="Proteomes" id="UP000504629">
    <property type="component" value="Unplaced"/>
</dbReference>
<name>A0A6J2JMS8_BOMMA</name>
<protein>
    <submittedName>
        <fullName evidence="3">Uncharacterized protein LOC114242609 isoform X1</fullName>
    </submittedName>
</protein>
<sequence>MSFYSDGGYCEQAGRARAARWTWTSAPRGWSAAGPGTAATSTGPTPACAGAATAARSARSWTRAAPSRASTGPCASSAAPASPTTCAAAPTAGPARTARSRPWRRGRRGPATTRRPCCWGWGALWWRWRWRVARWEPWGRRPAASEPPAAPTLPPDRSTATLARRCTTTRSSRLPRRDSYSVGRYSTDVMRSSSLPSSLTKGNKELARDRDVTAAPGTRELLNL</sequence>
<feature type="compositionally biased region" description="Low complexity" evidence="1">
    <location>
        <begin position="155"/>
        <end position="172"/>
    </location>
</feature>